<keyword evidence="2" id="KW-1185">Reference proteome</keyword>
<protein>
    <submittedName>
        <fullName evidence="1">Uncharacterized protein</fullName>
    </submittedName>
</protein>
<dbReference type="AlphaFoldDB" id="H2BXE5"/>
<name>H2BXE5_GILLR</name>
<reference evidence="2" key="1">
    <citation type="journal article" date="2012" name="Stand. Genomic Sci.">
        <title>Genome sequence of the Antarctic rhodopsins-containing flavobacterium Gillisia limnaea type strain (R-8282(T)).</title>
        <authorList>
            <person name="Riedel T."/>
            <person name="Held B."/>
            <person name="Nolan M."/>
            <person name="Lucas S."/>
            <person name="Lapidus A."/>
            <person name="Tice H."/>
            <person name="Del Rio T.G."/>
            <person name="Cheng J.F."/>
            <person name="Han C."/>
            <person name="Tapia R."/>
            <person name="Goodwin L.A."/>
            <person name="Pitluck S."/>
            <person name="Liolios K."/>
            <person name="Mavromatis K."/>
            <person name="Pagani I."/>
            <person name="Ivanova N."/>
            <person name="Mikhailova N."/>
            <person name="Pati A."/>
            <person name="Chen A."/>
            <person name="Palaniappan K."/>
            <person name="Land M."/>
            <person name="Rohde M."/>
            <person name="Tindall B.J."/>
            <person name="Detter J.C."/>
            <person name="Goker M."/>
            <person name="Bristow J."/>
            <person name="Eisen J.A."/>
            <person name="Markowitz V."/>
            <person name="Hugenholtz P."/>
            <person name="Kyrpides N.C."/>
            <person name="Klenk H.P."/>
            <person name="Woyke T."/>
        </authorList>
    </citation>
    <scope>NUCLEOTIDE SEQUENCE [LARGE SCALE GENOMIC DNA]</scope>
    <source>
        <strain evidence="2">DSM 15749 / LMG 21470 / R-8282</strain>
    </source>
</reference>
<evidence type="ECO:0000313" key="2">
    <source>
        <dbReference type="Proteomes" id="UP000003844"/>
    </source>
</evidence>
<gene>
    <name evidence="1" type="ORF">Gilli_1366</name>
</gene>
<dbReference type="Proteomes" id="UP000003844">
    <property type="component" value="Unassembled WGS sequence"/>
</dbReference>
<dbReference type="eggNOG" id="ENOG5034B60">
    <property type="taxonomic scope" value="Bacteria"/>
</dbReference>
<organism evidence="1 2">
    <name type="scientific">Gillisia limnaea (strain DSM 15749 / LMG 21470 / R-8282)</name>
    <dbReference type="NCBI Taxonomy" id="865937"/>
    <lineage>
        <taxon>Bacteria</taxon>
        <taxon>Pseudomonadati</taxon>
        <taxon>Bacteroidota</taxon>
        <taxon>Flavobacteriia</taxon>
        <taxon>Flavobacteriales</taxon>
        <taxon>Flavobacteriaceae</taxon>
        <taxon>Gillisia</taxon>
    </lineage>
</organism>
<accession>H2BXE5</accession>
<proteinExistence type="predicted"/>
<evidence type="ECO:0000313" key="1">
    <source>
        <dbReference type="EMBL" id="EHQ02027.1"/>
    </source>
</evidence>
<dbReference type="EMBL" id="JH594606">
    <property type="protein sequence ID" value="EHQ02027.1"/>
    <property type="molecule type" value="Genomic_DNA"/>
</dbReference>
<sequence>MLQRSYPENNFENDYIYYETHDENFAGELIDYEMVLSKSYFELNLQNEKIEVIINPTEEEYSKLKEILPILTNNSGKLIIKD</sequence>
<dbReference type="HOGENOM" id="CLU_2553447_0_0_10"/>